<dbReference type="EMBL" id="MT701590">
    <property type="protein sequence ID" value="QPB09135.1"/>
    <property type="molecule type" value="Genomic_DNA"/>
</dbReference>
<sequence>MNRPIFKISQHAQLSIPALIDVTENEAECSSLVYGLHPSMTGVFSERQKDSMAESLYLMGQYAEIIPRNKPECTIDYHPITNEHYLKSFKHYYEAWVALGRDEVVMQGATVRVSSFLLLRTMFNGVIGILPYLDPKGHRMQAKEYAKLDDLVKLTYGVPAGSFSATPDYQVVPKIEVREQIVMSFTDKYGNAITITGNDREKMIEQIEKLK</sequence>
<accession>A0A873WM21</accession>
<name>A0A873WM21_9CAUD</name>
<protein>
    <submittedName>
        <fullName evidence="1">Uncharacterized protein</fullName>
    </submittedName>
</protein>
<gene>
    <name evidence="1" type="ORF">CPT_Miami_040</name>
</gene>
<organism evidence="1 2">
    <name type="scientific">Klebsiella phage Miami</name>
    <dbReference type="NCBI Taxonomy" id="2767581"/>
    <lineage>
        <taxon>Viruses</taxon>
        <taxon>Duplodnaviria</taxon>
        <taxon>Heunggongvirae</taxon>
        <taxon>Uroviricota</taxon>
        <taxon>Caudoviricetes</taxon>
        <taxon>Chimalliviridae</taxon>
        <taxon>Miamivirus</taxon>
        <taxon>Miamivirus miami</taxon>
    </lineage>
</organism>
<proteinExistence type="predicted"/>
<keyword evidence="2" id="KW-1185">Reference proteome</keyword>
<dbReference type="Proteomes" id="UP000662782">
    <property type="component" value="Segment"/>
</dbReference>
<evidence type="ECO:0000313" key="2">
    <source>
        <dbReference type="Proteomes" id="UP000662782"/>
    </source>
</evidence>
<reference evidence="1 2" key="1">
    <citation type="submission" date="2020-07" db="EMBL/GenBank/DDBJ databases">
        <title>Complete genome sequence of Klebsiella pneumoniae phage Miami.</title>
        <authorList>
            <person name="Mora D.A."/>
            <person name="Lessor L."/>
            <person name="Gill J."/>
            <person name="Liu M."/>
        </authorList>
    </citation>
    <scope>NUCLEOTIDE SEQUENCE [LARGE SCALE GENOMIC DNA]</scope>
</reference>
<evidence type="ECO:0000313" key="1">
    <source>
        <dbReference type="EMBL" id="QPB09135.1"/>
    </source>
</evidence>